<dbReference type="PANTHER" id="PTHR46775:SF5">
    <property type="entry name" value="GBF-INTERACTING PROTEIN 1"/>
    <property type="match status" value="1"/>
</dbReference>
<dbReference type="InterPro" id="IPR044277">
    <property type="entry name" value="GIP1"/>
</dbReference>
<feature type="compositionally biased region" description="Polar residues" evidence="1">
    <location>
        <begin position="376"/>
        <end position="392"/>
    </location>
</feature>
<dbReference type="SUPFAM" id="SSF46934">
    <property type="entry name" value="UBA-like"/>
    <property type="match status" value="1"/>
</dbReference>
<feature type="domain" description="GBF-interacting protein 1 N-terminal" evidence="2">
    <location>
        <begin position="15"/>
        <end position="75"/>
    </location>
</feature>
<dbReference type="OMA" id="PTNFFPY"/>
<dbReference type="PANTHER" id="PTHR46775">
    <property type="entry name" value="FLOCCULATION PROTEIN (DUF1296)"/>
    <property type="match status" value="1"/>
</dbReference>
<feature type="compositionally biased region" description="Polar residues" evidence="1">
    <location>
        <begin position="162"/>
        <end position="172"/>
    </location>
</feature>
<dbReference type="STRING" id="51351.M4FE58"/>
<evidence type="ECO:0000313" key="4">
    <source>
        <dbReference type="Proteomes" id="UP000011750"/>
    </source>
</evidence>
<evidence type="ECO:0000259" key="2">
    <source>
        <dbReference type="Pfam" id="PF06972"/>
    </source>
</evidence>
<feature type="compositionally biased region" description="Low complexity" evidence="1">
    <location>
        <begin position="144"/>
        <end position="161"/>
    </location>
</feature>
<evidence type="ECO:0000256" key="1">
    <source>
        <dbReference type="SAM" id="MobiDB-lite"/>
    </source>
</evidence>
<reference evidence="4" key="1">
    <citation type="journal article" date="2011" name="Nat. Genet.">
        <title>The genome of the mesopolyploid crop species Brassica rapa.</title>
        <authorList>
            <consortium name="Brassica rapa Genome Sequencing Project Consortium"/>
            <person name="Wang X."/>
            <person name="Wang H."/>
            <person name="Wang J."/>
            <person name="Sun R."/>
            <person name="Wu J."/>
            <person name="Liu S."/>
            <person name="Bai Y."/>
            <person name="Mun J.H."/>
            <person name="Bancroft I."/>
            <person name="Cheng F."/>
            <person name="Huang S."/>
            <person name="Li X."/>
            <person name="Hua W."/>
            <person name="Wang J."/>
            <person name="Wang X."/>
            <person name="Freeling M."/>
            <person name="Pires J.C."/>
            <person name="Paterson A.H."/>
            <person name="Chalhoub B."/>
            <person name="Wang B."/>
            <person name="Hayward A."/>
            <person name="Sharpe A.G."/>
            <person name="Park B.S."/>
            <person name="Weisshaar B."/>
            <person name="Liu B."/>
            <person name="Li B."/>
            <person name="Liu B."/>
            <person name="Tong C."/>
            <person name="Song C."/>
            <person name="Duran C."/>
            <person name="Peng C."/>
            <person name="Geng C."/>
            <person name="Koh C."/>
            <person name="Lin C."/>
            <person name="Edwards D."/>
            <person name="Mu D."/>
            <person name="Shen D."/>
            <person name="Soumpourou E."/>
            <person name="Li F."/>
            <person name="Fraser F."/>
            <person name="Conant G."/>
            <person name="Lassalle G."/>
            <person name="King G.J."/>
            <person name="Bonnema G."/>
            <person name="Tang H."/>
            <person name="Wang H."/>
            <person name="Belcram H."/>
            <person name="Zhou H."/>
            <person name="Hirakawa H."/>
            <person name="Abe H."/>
            <person name="Guo H."/>
            <person name="Wang H."/>
            <person name="Jin H."/>
            <person name="Parkin I.A."/>
            <person name="Batley J."/>
            <person name="Kim J.S."/>
            <person name="Just J."/>
            <person name="Li J."/>
            <person name="Xu J."/>
            <person name="Deng J."/>
            <person name="Kim J.A."/>
            <person name="Li J."/>
            <person name="Yu J."/>
            <person name="Meng J."/>
            <person name="Wang J."/>
            <person name="Min J."/>
            <person name="Poulain J."/>
            <person name="Wang J."/>
            <person name="Hatakeyama K."/>
            <person name="Wu K."/>
            <person name="Wang L."/>
            <person name="Fang L."/>
            <person name="Trick M."/>
            <person name="Links M.G."/>
            <person name="Zhao M."/>
            <person name="Jin M."/>
            <person name="Ramchiary N."/>
            <person name="Drou N."/>
            <person name="Berkman P.J."/>
            <person name="Cai Q."/>
            <person name="Huang Q."/>
            <person name="Li R."/>
            <person name="Tabata S."/>
            <person name="Cheng S."/>
            <person name="Zhang S."/>
            <person name="Zhang S."/>
            <person name="Huang S."/>
            <person name="Sato S."/>
            <person name="Sun S."/>
            <person name="Kwon S.J."/>
            <person name="Choi S.R."/>
            <person name="Lee T.H."/>
            <person name="Fan W."/>
            <person name="Zhao X."/>
            <person name="Tan X."/>
            <person name="Xu X."/>
            <person name="Wang Y."/>
            <person name="Qiu Y."/>
            <person name="Yin Y."/>
            <person name="Li Y."/>
            <person name="Du Y."/>
            <person name="Liao Y."/>
            <person name="Lim Y."/>
            <person name="Narusaka Y."/>
            <person name="Wang Y."/>
            <person name="Wang Z."/>
            <person name="Li Z."/>
            <person name="Wang Z."/>
            <person name="Xiong Z."/>
            <person name="Zhang Z."/>
        </authorList>
    </citation>
    <scope>NUCLEOTIDE SEQUENCE [LARGE SCALE GENOMIC DNA]</scope>
    <source>
        <strain evidence="4">cv. Chiifu-401-42</strain>
    </source>
</reference>
<protein>
    <recommendedName>
        <fullName evidence="2">GBF-interacting protein 1 N-terminal domain-containing protein</fullName>
    </recommendedName>
</protein>
<feature type="region of interest" description="Disordered" evidence="1">
    <location>
        <begin position="69"/>
        <end position="120"/>
    </location>
</feature>
<dbReference type="EnsemblPlants" id="Bra039379.1">
    <property type="protein sequence ID" value="Bra039379.1-P"/>
    <property type="gene ID" value="Bra039379"/>
</dbReference>
<evidence type="ECO:0000313" key="3">
    <source>
        <dbReference type="EnsemblPlants" id="Bra039379.1-P"/>
    </source>
</evidence>
<keyword evidence="4" id="KW-1185">Reference proteome</keyword>
<organism evidence="3 4">
    <name type="scientific">Brassica campestris</name>
    <name type="common">Field mustard</name>
    <dbReference type="NCBI Taxonomy" id="3711"/>
    <lineage>
        <taxon>Eukaryota</taxon>
        <taxon>Viridiplantae</taxon>
        <taxon>Streptophyta</taxon>
        <taxon>Embryophyta</taxon>
        <taxon>Tracheophyta</taxon>
        <taxon>Spermatophyta</taxon>
        <taxon>Magnoliopsida</taxon>
        <taxon>eudicotyledons</taxon>
        <taxon>Gunneridae</taxon>
        <taxon>Pentapetalae</taxon>
        <taxon>rosids</taxon>
        <taxon>malvids</taxon>
        <taxon>Brassicales</taxon>
        <taxon>Brassicaceae</taxon>
        <taxon>Brassiceae</taxon>
        <taxon>Brassica</taxon>
    </lineage>
</organism>
<sequence length="392" mass="42721">MTTSNGGDVGSRVSIPADLLETFQNIREYTGKQHSDEDIFSVFKDCLNDPHETAQKLLFLDTFHEVKGKRERKKESLVPKTEDKGRNGRRNFASNYSGANNGRSGAFTRQSGSNHRTRRPMKYETVPVSNFVVQNGTQCAVDGTSKSSQQSSTSSQRSATSNCGSQSDQVIRSESAGPKGNNQSLLKSDVGERPHVTFPAHLQVAKMLENGLTFGSFDSNFVKETCCDNRTFGCDDSIIKSSHGTAVYGASDRKDISTFSQDDNEISNSAPETELALQSNQTVQLVEGSEVDKLNEESLPIKDIHQVGYVPEAPTQSHSLANLQASAMYNLSLQGQPLPFPTLHAGFTGIYQQTPPILQAPTISPVTEQPIGPPLVTNQQPQAAPTNMDNNY</sequence>
<dbReference type="AlphaFoldDB" id="M4FE58"/>
<proteinExistence type="predicted"/>
<accession>M4FE58</accession>
<name>M4FE58_BRACM</name>
<feature type="region of interest" description="Disordered" evidence="1">
    <location>
        <begin position="369"/>
        <end position="392"/>
    </location>
</feature>
<dbReference type="Gramene" id="Bra039379.1">
    <property type="protein sequence ID" value="Bra039379.1-P"/>
    <property type="gene ID" value="Bra039379"/>
</dbReference>
<feature type="compositionally biased region" description="Polar residues" evidence="1">
    <location>
        <begin position="92"/>
        <end position="114"/>
    </location>
</feature>
<dbReference type="Proteomes" id="UP000011750">
    <property type="component" value="Unassembled WGS sequence"/>
</dbReference>
<dbReference type="InParanoid" id="M4FE58"/>
<feature type="compositionally biased region" description="Basic and acidic residues" evidence="1">
    <location>
        <begin position="69"/>
        <end position="86"/>
    </location>
</feature>
<reference evidence="4" key="2">
    <citation type="journal article" date="2018" name="Hortic Res">
        <title>Improved Brassica rapa reference genome by single-molecule sequencing and chromosome conformation capture technologies.</title>
        <authorList>
            <person name="Zhang L."/>
            <person name="Cai X."/>
            <person name="Wu J."/>
            <person name="Liu M."/>
            <person name="Grob S."/>
            <person name="Cheng F."/>
            <person name="Liang J."/>
            <person name="Cai C."/>
            <person name="Liu Z."/>
            <person name="Liu B."/>
            <person name="Wang F."/>
            <person name="Li S."/>
            <person name="Liu F."/>
            <person name="Li X."/>
            <person name="Cheng L."/>
            <person name="Yang W."/>
            <person name="Li M.H."/>
            <person name="Grossniklaus U."/>
            <person name="Zheng H."/>
            <person name="Wang X."/>
        </authorList>
    </citation>
    <scope>NUCLEOTIDE SEQUENCE [LARGE SCALE GENOMIC DNA]</scope>
    <source>
        <strain evidence="4">cv. Chiifu-401-42</strain>
    </source>
</reference>
<dbReference type="eggNOG" id="ENOG502RQC4">
    <property type="taxonomic scope" value="Eukaryota"/>
</dbReference>
<reference evidence="3" key="3">
    <citation type="submission" date="2023-03" db="UniProtKB">
        <authorList>
            <consortium name="EnsemblPlants"/>
        </authorList>
    </citation>
    <scope>IDENTIFICATION</scope>
    <source>
        <strain evidence="3">cv. Chiifu-401-42</strain>
    </source>
</reference>
<dbReference type="InterPro" id="IPR009719">
    <property type="entry name" value="GIP1_N"/>
</dbReference>
<dbReference type="HOGENOM" id="CLU_704686_0_0_1"/>
<feature type="region of interest" description="Disordered" evidence="1">
    <location>
        <begin position="141"/>
        <end position="192"/>
    </location>
</feature>
<dbReference type="InterPro" id="IPR009060">
    <property type="entry name" value="UBA-like_sf"/>
</dbReference>
<dbReference type="Pfam" id="PF06972">
    <property type="entry name" value="GIP1_N"/>
    <property type="match status" value="1"/>
</dbReference>